<feature type="region of interest" description="Disordered" evidence="1">
    <location>
        <begin position="34"/>
        <end position="61"/>
    </location>
</feature>
<proteinExistence type="predicted"/>
<organism evidence="2">
    <name type="scientific">Dichomitus squalens</name>
    <dbReference type="NCBI Taxonomy" id="114155"/>
    <lineage>
        <taxon>Eukaryota</taxon>
        <taxon>Fungi</taxon>
        <taxon>Dikarya</taxon>
        <taxon>Basidiomycota</taxon>
        <taxon>Agaricomycotina</taxon>
        <taxon>Agaricomycetes</taxon>
        <taxon>Polyporales</taxon>
        <taxon>Polyporaceae</taxon>
        <taxon>Dichomitus</taxon>
    </lineage>
</organism>
<dbReference type="EMBL" id="ML143552">
    <property type="protein sequence ID" value="TBU22220.1"/>
    <property type="molecule type" value="Genomic_DNA"/>
</dbReference>
<gene>
    <name evidence="2" type="ORF">BD311DRAFT_676602</name>
</gene>
<feature type="compositionally biased region" description="Basic residues" evidence="1">
    <location>
        <begin position="48"/>
        <end position="57"/>
    </location>
</feature>
<dbReference type="AlphaFoldDB" id="A0A4Q9M5I2"/>
<protein>
    <submittedName>
        <fullName evidence="2">Uncharacterized protein</fullName>
    </submittedName>
</protein>
<feature type="compositionally biased region" description="Basic and acidic residues" evidence="1">
    <location>
        <begin position="36"/>
        <end position="47"/>
    </location>
</feature>
<name>A0A4Q9M5I2_9APHY</name>
<dbReference type="Proteomes" id="UP000292957">
    <property type="component" value="Unassembled WGS sequence"/>
</dbReference>
<evidence type="ECO:0000256" key="1">
    <source>
        <dbReference type="SAM" id="MobiDB-lite"/>
    </source>
</evidence>
<reference evidence="2" key="1">
    <citation type="submission" date="2019-01" db="EMBL/GenBank/DDBJ databases">
        <title>Draft genome sequences of three monokaryotic isolates of the white-rot basidiomycete fungus Dichomitus squalens.</title>
        <authorList>
            <consortium name="DOE Joint Genome Institute"/>
            <person name="Lopez S.C."/>
            <person name="Andreopoulos B."/>
            <person name="Pangilinan J."/>
            <person name="Lipzen A."/>
            <person name="Riley R."/>
            <person name="Ahrendt S."/>
            <person name="Ng V."/>
            <person name="Barry K."/>
            <person name="Daum C."/>
            <person name="Grigoriev I.V."/>
            <person name="Hilden K.S."/>
            <person name="Makela M.R."/>
            <person name="de Vries R.P."/>
        </authorList>
    </citation>
    <scope>NUCLEOTIDE SEQUENCE [LARGE SCALE GENOMIC DNA]</scope>
    <source>
        <strain evidence="2">OM18370.1</strain>
    </source>
</reference>
<dbReference type="OrthoDB" id="2758168at2759"/>
<accession>A0A4Q9M5I2</accession>
<evidence type="ECO:0000313" key="2">
    <source>
        <dbReference type="EMBL" id="TBU22220.1"/>
    </source>
</evidence>
<sequence length="391" mass="43759">MLSSQRPFLRHIRHTPHWPGKWPTVSHARQLTTGSRELEGDPPQPERPKRRQKLRKIRTLDPTKLSPRDYVDFSMLRQPNVELVAQSSDLNDASNALLGRLSATINARGIRDGKFPPNTAGFLYYHTPPYSPPLAGEVRFRITPSPDTASFSEGNDLLTEYGIPWKIPLLHMTDKKGYTGLQTLLLRDGLVTPQLLDIATSAAETLKSTDYGRKIGFSMTALVSSFGRGFNFRVGISNGLCLTIGKATVVKKLINNFANFFVPVDGIGGIGGIGGSARYFPFQGPMICCFEPSTLPEHAGRRVVVLRVLRLHESDPIRPVPSPNKHQYPLSTLRPREGQLLMTMRWGRVQPWSVDVDKDTKRPTTHVGMGRMLRILYENQELYGSPPEPFI</sequence>